<accession>A0A162F6F8</accession>
<keyword evidence="1" id="KW-0812">Transmembrane</keyword>
<dbReference type="InterPro" id="IPR031306">
    <property type="entry name" value="CcdC"/>
</dbReference>
<comment type="caution">
    <text evidence="2">The sequence shown here is derived from an EMBL/GenBank/DDBJ whole genome shotgun (WGS) entry which is preliminary data.</text>
</comment>
<keyword evidence="1" id="KW-1133">Transmembrane helix</keyword>
<dbReference type="Pfam" id="PF07301">
    <property type="entry name" value="DUF1453"/>
    <property type="match status" value="1"/>
</dbReference>
<gene>
    <name evidence="2" type="ORF">AZF04_00740</name>
</gene>
<dbReference type="InterPro" id="IPR058247">
    <property type="entry name" value="DUF1453"/>
</dbReference>
<dbReference type="EMBL" id="LTAO01000001">
    <property type="protein sequence ID" value="KYG34892.1"/>
    <property type="molecule type" value="Genomic_DNA"/>
</dbReference>
<proteinExistence type="predicted"/>
<dbReference type="RefSeq" id="WP_061947146.1">
    <property type="nucleotide sequence ID" value="NZ_LTAO01000001.1"/>
</dbReference>
<dbReference type="AlphaFoldDB" id="A0A162F6F8"/>
<reference evidence="2" key="1">
    <citation type="submission" date="2016-02" db="EMBL/GenBank/DDBJ databases">
        <title>Genome sequence of Bacillus trypoxylicola KCTC 13244(T).</title>
        <authorList>
            <person name="Jeong H."/>
            <person name="Park S.-H."/>
            <person name="Choi S.-K."/>
        </authorList>
    </citation>
    <scope>NUCLEOTIDE SEQUENCE [LARGE SCALE GENOMIC DNA]</scope>
    <source>
        <strain evidence="2">KCTC 13244</strain>
    </source>
</reference>
<dbReference type="PANTHER" id="PTHR39164">
    <property type="entry name" value="PROTEIN CCDC"/>
    <property type="match status" value="1"/>
</dbReference>
<dbReference type="OrthoDB" id="120091at2"/>
<evidence type="ECO:0000313" key="3">
    <source>
        <dbReference type="Proteomes" id="UP000075806"/>
    </source>
</evidence>
<feature type="transmembrane region" description="Helical" evidence="1">
    <location>
        <begin position="108"/>
        <end position="128"/>
    </location>
</feature>
<feature type="transmembrane region" description="Helical" evidence="1">
    <location>
        <begin position="45"/>
        <end position="61"/>
    </location>
</feature>
<evidence type="ECO:0000313" key="2">
    <source>
        <dbReference type="EMBL" id="KYG34892.1"/>
    </source>
</evidence>
<evidence type="ECO:0000256" key="1">
    <source>
        <dbReference type="SAM" id="Phobius"/>
    </source>
</evidence>
<evidence type="ECO:0008006" key="4">
    <source>
        <dbReference type="Google" id="ProtNLM"/>
    </source>
</evidence>
<feature type="transmembrane region" description="Helical" evidence="1">
    <location>
        <begin position="134"/>
        <end position="151"/>
    </location>
</feature>
<feature type="transmembrane region" description="Helical" evidence="1">
    <location>
        <begin position="12"/>
        <end position="33"/>
    </location>
</feature>
<dbReference type="PIRSF" id="PIRSF021441">
    <property type="entry name" value="DUF1453"/>
    <property type="match status" value="1"/>
</dbReference>
<feature type="transmembrane region" description="Helical" evidence="1">
    <location>
        <begin position="67"/>
        <end position="87"/>
    </location>
</feature>
<dbReference type="PANTHER" id="PTHR39164:SF1">
    <property type="entry name" value="PROTEIN CCDC"/>
    <property type="match status" value="1"/>
</dbReference>
<keyword evidence="3" id="KW-1185">Reference proteome</keyword>
<sequence>MYLKGLSLLEQYYIIISSVGAVCMAILAIMIRLKSQKKPASLKKIVLPPFFMSTGFLMFLYEPTRLSLLLIVEAVTVGLLFSIPLILTSKFEIKKGSIFFKHSKWFPVLLIGLFSIRLLARFIFGHIITYEQLAGMFFILAFSMLLPWRIAMLRSFKKLQKQQQFETNVSWDTPIQR</sequence>
<name>A0A162F6F8_9BACI</name>
<dbReference type="STRING" id="519424.AZF04_00740"/>
<organism evidence="2 3">
    <name type="scientific">Alkalihalobacillus trypoxylicola</name>
    <dbReference type="NCBI Taxonomy" id="519424"/>
    <lineage>
        <taxon>Bacteria</taxon>
        <taxon>Bacillati</taxon>
        <taxon>Bacillota</taxon>
        <taxon>Bacilli</taxon>
        <taxon>Bacillales</taxon>
        <taxon>Bacillaceae</taxon>
        <taxon>Alkalihalobacillus</taxon>
    </lineage>
</organism>
<keyword evidence="1" id="KW-0472">Membrane</keyword>
<protein>
    <recommendedName>
        <fullName evidence="4">Cytochrome c biogenesis protein CcdC</fullName>
    </recommendedName>
</protein>
<dbReference type="Proteomes" id="UP000075806">
    <property type="component" value="Unassembled WGS sequence"/>
</dbReference>